<keyword evidence="4" id="KW-1185">Reference proteome</keyword>
<evidence type="ECO:0000313" key="4">
    <source>
        <dbReference type="Proteomes" id="UP001649230"/>
    </source>
</evidence>
<evidence type="ECO:0000259" key="2">
    <source>
        <dbReference type="PROSITE" id="PS51272"/>
    </source>
</evidence>
<dbReference type="PROSITE" id="PS51272">
    <property type="entry name" value="SLH"/>
    <property type="match status" value="3"/>
</dbReference>
<reference evidence="3 4" key="1">
    <citation type="journal article" date="2024" name="Int. J. Syst. Evol. Microbiol.">
        <title>Paenibacillus hexagrammi sp. nov., a novel bacterium isolated from the gut content of Hexagrammos agrammus.</title>
        <authorList>
            <person name="Jung H.K."/>
            <person name="Kim D.G."/>
            <person name="Zin H."/>
            <person name="Park J."/>
            <person name="Jung H."/>
            <person name="Kim Y.O."/>
            <person name="Kong H.J."/>
            <person name="Kim J.W."/>
            <person name="Kim Y.S."/>
        </authorList>
    </citation>
    <scope>NUCLEOTIDE SEQUENCE [LARGE SCALE GENOMIC DNA]</scope>
    <source>
        <strain evidence="3 4">YPD9-1</strain>
    </source>
</reference>
<accession>A0ABY3SKN7</accession>
<dbReference type="InterPro" id="IPR051465">
    <property type="entry name" value="Cell_Envelope_Struct_Comp"/>
</dbReference>
<feature type="domain" description="SLH" evidence="2">
    <location>
        <begin position="473"/>
        <end position="534"/>
    </location>
</feature>
<dbReference type="RefSeq" id="WP_235120180.1">
    <property type="nucleotide sequence ID" value="NZ_CP090978.1"/>
</dbReference>
<dbReference type="PANTHER" id="PTHR43308">
    <property type="entry name" value="OUTER MEMBRANE PROTEIN ALPHA-RELATED"/>
    <property type="match status" value="1"/>
</dbReference>
<dbReference type="EMBL" id="CP090978">
    <property type="protein sequence ID" value="UJF33789.1"/>
    <property type="molecule type" value="Genomic_DNA"/>
</dbReference>
<feature type="domain" description="SLH" evidence="2">
    <location>
        <begin position="405"/>
        <end position="468"/>
    </location>
</feature>
<gene>
    <name evidence="3" type="ORF">L0M14_00515</name>
</gene>
<dbReference type="Proteomes" id="UP001649230">
    <property type="component" value="Chromosome"/>
</dbReference>
<feature type="region of interest" description="Disordered" evidence="1">
    <location>
        <begin position="103"/>
        <end position="150"/>
    </location>
</feature>
<evidence type="ECO:0000313" key="3">
    <source>
        <dbReference type="EMBL" id="UJF33789.1"/>
    </source>
</evidence>
<sequence>MIRTGSRDAGLNLNFGAIWLYADTKPIDSPIVIKDNVALDSTYQGISIQGTQAMHQVSLKNIVIDGAGTTGTEVASSVSGEANIDNVIIRNARLGDVANNASGQFNLNESNEGFASTNVQPTDPTDPTPTPRPSHGGSGGPLADGSDKVKVDDSKLTTAAANGQKRIVIETDANKSSSSVEMNLGALVKAAKDAPDAVVVIRHGHAAYELPVDIRRWIGDAATADMDLNTAVVKVVIEKPEAASIEQLQSSASGSGMKIIGEPVRFGLWLQSGDKSQEVNRFGSTFVTRTLTVDQILDNRTTTALVYDPASGEFRYVPALFSTDNGKTVVTVKSTTNSIYVLAAASLSFPDLAGHWAQADIEWLASKQIVNGKSERAFSPGDMVTRAEFAALLVRAMGLTPGRETPVEFRDVAASDWYAASVKTAAEFKLIQGFEDHTFRPQQTVTREEMAVMIARAMKIAAASGKQQSEQDLSRYQDASLISSWAQESFVEAVQGGVIQGQSADRLAPQAPANRAESAVIVLRALQSMNLFDK</sequence>
<proteinExistence type="predicted"/>
<feature type="domain" description="SLH" evidence="2">
    <location>
        <begin position="344"/>
        <end position="404"/>
    </location>
</feature>
<name>A0ABY3SKN7_9BACL</name>
<dbReference type="PANTHER" id="PTHR43308:SF5">
    <property type="entry name" value="S-LAYER PROTEIN _ PEPTIDOGLYCAN ENDO-BETA-N-ACETYLGLUCOSAMINIDASE"/>
    <property type="match status" value="1"/>
</dbReference>
<dbReference type="Pfam" id="PF00395">
    <property type="entry name" value="SLH"/>
    <property type="match status" value="3"/>
</dbReference>
<evidence type="ECO:0000256" key="1">
    <source>
        <dbReference type="SAM" id="MobiDB-lite"/>
    </source>
</evidence>
<protein>
    <submittedName>
        <fullName evidence="3">S-layer homology domain-containing protein</fullName>
    </submittedName>
</protein>
<organism evidence="3 4">
    <name type="scientific">Paenibacillus hexagrammi</name>
    <dbReference type="NCBI Taxonomy" id="2908839"/>
    <lineage>
        <taxon>Bacteria</taxon>
        <taxon>Bacillati</taxon>
        <taxon>Bacillota</taxon>
        <taxon>Bacilli</taxon>
        <taxon>Bacillales</taxon>
        <taxon>Paenibacillaceae</taxon>
        <taxon>Paenibacillus</taxon>
    </lineage>
</organism>
<feature type="compositionally biased region" description="Polar residues" evidence="1">
    <location>
        <begin position="103"/>
        <end position="120"/>
    </location>
</feature>
<dbReference type="InterPro" id="IPR001119">
    <property type="entry name" value="SLH_dom"/>
</dbReference>